<dbReference type="STRING" id="284581.AMD01_09470"/>
<dbReference type="AlphaFoldDB" id="A0A0M0L4V0"/>
<dbReference type="OrthoDB" id="9789360at2"/>
<accession>A0A0M0L4V0</accession>
<reference evidence="2" key="1">
    <citation type="submission" date="2015-08" db="EMBL/GenBank/DDBJ databases">
        <title>Fjat-14210 dsm16467.</title>
        <authorList>
            <person name="Liu B."/>
            <person name="Wang J."/>
            <person name="Zhu Y."/>
            <person name="Liu G."/>
            <person name="Chen Q."/>
            <person name="Chen Z."/>
            <person name="Lan J."/>
            <person name="Che J."/>
            <person name="Ge C."/>
            <person name="Shi H."/>
            <person name="Pan Z."/>
            <person name="Liu X."/>
        </authorList>
    </citation>
    <scope>NUCLEOTIDE SEQUENCE [LARGE SCALE GENOMIC DNA]</scope>
    <source>
        <strain evidence="2">DSM 16467</strain>
    </source>
</reference>
<name>A0A0M0L4V0_9BACI</name>
<protein>
    <submittedName>
        <fullName evidence="1">Uncharacterized protein</fullName>
    </submittedName>
</protein>
<organism evidence="1 2">
    <name type="scientific">Priestia koreensis</name>
    <dbReference type="NCBI Taxonomy" id="284581"/>
    <lineage>
        <taxon>Bacteria</taxon>
        <taxon>Bacillati</taxon>
        <taxon>Bacillota</taxon>
        <taxon>Bacilli</taxon>
        <taxon>Bacillales</taxon>
        <taxon>Bacillaceae</taxon>
        <taxon>Priestia</taxon>
    </lineage>
</organism>
<proteinExistence type="predicted"/>
<dbReference type="PATRIC" id="fig|284581.3.peg.1963"/>
<gene>
    <name evidence="1" type="ORF">AMD01_09470</name>
</gene>
<dbReference type="Pfam" id="PF10094">
    <property type="entry name" value="DUF2332"/>
    <property type="match status" value="1"/>
</dbReference>
<dbReference type="Proteomes" id="UP000037558">
    <property type="component" value="Unassembled WGS sequence"/>
</dbReference>
<dbReference type="InterPro" id="IPR011200">
    <property type="entry name" value="UCP012608"/>
</dbReference>
<comment type="caution">
    <text evidence="1">The sequence shown here is derived from an EMBL/GenBank/DDBJ whole genome shotgun (WGS) entry which is preliminary data.</text>
</comment>
<evidence type="ECO:0000313" key="2">
    <source>
        <dbReference type="Proteomes" id="UP000037558"/>
    </source>
</evidence>
<evidence type="ECO:0000313" key="1">
    <source>
        <dbReference type="EMBL" id="KOO46095.1"/>
    </source>
</evidence>
<dbReference type="EMBL" id="LILC01000013">
    <property type="protein sequence ID" value="KOO46095.1"/>
    <property type="molecule type" value="Genomic_DNA"/>
</dbReference>
<sequence>MSATTEELERLRQTFQTLADAECEGSSALYQTPSLEIAKDDDLLQLASYCRSGQPIPNLFLGAVHYLLLRGIDHPLKAMYPSLIHDVANTREAFSLFKSFCKCYETDITYILQTEGHGRWFEWKL</sequence>
<keyword evidence="2" id="KW-1185">Reference proteome</keyword>
<dbReference type="RefSeq" id="WP_053401159.1">
    <property type="nucleotide sequence ID" value="NZ_LILC01000013.1"/>
</dbReference>